<sequence length="122" mass="12671">MRSERGSAVVDFLLVSLLVTMLVLGVVQLALTLHVRNVLIDSASEGARYAALDGSSLAAGQQRTADLITSTLPAVYAENLAARYVTYAGATLVEVRVSAPIPVLGLLGPSGVVHVTGRAVQE</sequence>
<feature type="domain" description="TadE-like" evidence="2">
    <location>
        <begin position="6"/>
        <end position="48"/>
    </location>
</feature>
<reference evidence="3 4" key="1">
    <citation type="submission" date="2019-11" db="EMBL/GenBank/DDBJ databases">
        <authorList>
            <person name="Criscuolo A."/>
        </authorList>
    </citation>
    <scope>NUCLEOTIDE SEQUENCE [LARGE SCALE GENOMIC DNA]</scope>
    <source>
        <strain evidence="3">CIP111667</strain>
    </source>
</reference>
<keyword evidence="4" id="KW-1185">Reference proteome</keyword>
<evidence type="ECO:0000259" key="2">
    <source>
        <dbReference type="Pfam" id="PF07811"/>
    </source>
</evidence>
<dbReference type="Pfam" id="PF07811">
    <property type="entry name" value="TadE"/>
    <property type="match status" value="1"/>
</dbReference>
<dbReference type="EMBL" id="CACRYJ010000046">
    <property type="protein sequence ID" value="VZO38399.1"/>
    <property type="molecule type" value="Genomic_DNA"/>
</dbReference>
<organism evidence="3 4">
    <name type="scientific">Occultella aeris</name>
    <dbReference type="NCBI Taxonomy" id="2761496"/>
    <lineage>
        <taxon>Bacteria</taxon>
        <taxon>Bacillati</taxon>
        <taxon>Actinomycetota</taxon>
        <taxon>Actinomycetes</taxon>
        <taxon>Micrococcales</taxon>
        <taxon>Ruaniaceae</taxon>
        <taxon>Occultella</taxon>
    </lineage>
</organism>
<dbReference type="AlphaFoldDB" id="A0A7M4DM67"/>
<dbReference type="RefSeq" id="WP_156741906.1">
    <property type="nucleotide sequence ID" value="NZ_CACRYJ010000046.1"/>
</dbReference>
<accession>A0A7M4DM67</accession>
<comment type="caution">
    <text evidence="3">The sequence shown here is derived from an EMBL/GenBank/DDBJ whole genome shotgun (WGS) entry which is preliminary data.</text>
</comment>
<gene>
    <name evidence="3" type="ORF">HALOF300_03235</name>
</gene>
<keyword evidence="1" id="KW-0812">Transmembrane</keyword>
<keyword evidence="1" id="KW-0472">Membrane</keyword>
<protein>
    <submittedName>
        <fullName evidence="3">TadE-like protein</fullName>
    </submittedName>
</protein>
<name>A0A7M4DM67_9MICO</name>
<proteinExistence type="predicted"/>
<evidence type="ECO:0000313" key="3">
    <source>
        <dbReference type="EMBL" id="VZO38399.1"/>
    </source>
</evidence>
<dbReference type="Proteomes" id="UP000419743">
    <property type="component" value="Unassembled WGS sequence"/>
</dbReference>
<evidence type="ECO:0000256" key="1">
    <source>
        <dbReference type="SAM" id="Phobius"/>
    </source>
</evidence>
<dbReference type="InterPro" id="IPR012495">
    <property type="entry name" value="TadE-like_dom"/>
</dbReference>
<feature type="transmembrane region" description="Helical" evidence="1">
    <location>
        <begin position="12"/>
        <end position="31"/>
    </location>
</feature>
<keyword evidence="1" id="KW-1133">Transmembrane helix</keyword>
<evidence type="ECO:0000313" key="4">
    <source>
        <dbReference type="Proteomes" id="UP000419743"/>
    </source>
</evidence>